<feature type="region of interest" description="Disordered" evidence="1">
    <location>
        <begin position="310"/>
        <end position="345"/>
    </location>
</feature>
<organism evidence="2 3">
    <name type="scientific">Lynx pardinus</name>
    <name type="common">Iberian lynx</name>
    <name type="synonym">Felis pardina</name>
    <dbReference type="NCBI Taxonomy" id="191816"/>
    <lineage>
        <taxon>Eukaryota</taxon>
        <taxon>Metazoa</taxon>
        <taxon>Chordata</taxon>
        <taxon>Craniata</taxon>
        <taxon>Vertebrata</taxon>
        <taxon>Euteleostomi</taxon>
        <taxon>Mammalia</taxon>
        <taxon>Eutheria</taxon>
        <taxon>Laurasiatheria</taxon>
        <taxon>Carnivora</taxon>
        <taxon>Feliformia</taxon>
        <taxon>Felidae</taxon>
        <taxon>Felinae</taxon>
        <taxon>Lynx</taxon>
    </lineage>
</organism>
<evidence type="ECO:0000256" key="1">
    <source>
        <dbReference type="SAM" id="MobiDB-lite"/>
    </source>
</evidence>
<dbReference type="AlphaFoldDB" id="A0A485NJB5"/>
<accession>A0A485NJB5</accession>
<evidence type="ECO:0000313" key="2">
    <source>
        <dbReference type="EMBL" id="VFV33781.1"/>
    </source>
</evidence>
<feature type="compositionally biased region" description="Basic and acidic residues" evidence="1">
    <location>
        <begin position="175"/>
        <end position="192"/>
    </location>
</feature>
<sequence>PGDDLGFADLTWSQQEISRLSNEVLRLEAEVSHWKHLSQTSAPGANSAEQNEIYKLQVTIRELEQNRNEAIDDHQLEKAVALQNVYQQTLAEIRRRYHQKSKGYEKRIKELENLLEKDDSGLRAADESVIEDMQNTIQVLQTEKVESTRKIEELEDTVKYINSKLSSVESERDALRREGDRIHEEKKGRTEECESQPSVLRQSDTVTEKERVLSESTAVEEVSGLRQVLSDAKKEMTPRCSLTQGDNLIGGDLKLEERVYVLEQGNSLGQGREALQLALWKVSHEQEVIERTAPGGVNLDSEGERLRCDLEADGQKSTQGRTEKELPTAELGEFDGQKQTTQPRV</sequence>
<feature type="compositionally biased region" description="Polar residues" evidence="1">
    <location>
        <begin position="195"/>
        <end position="205"/>
    </location>
</feature>
<dbReference type="EMBL" id="CAAGRJ010018584">
    <property type="protein sequence ID" value="VFV33781.1"/>
    <property type="molecule type" value="Genomic_DNA"/>
</dbReference>
<feature type="region of interest" description="Disordered" evidence="1">
    <location>
        <begin position="175"/>
        <end position="207"/>
    </location>
</feature>
<evidence type="ECO:0000313" key="3">
    <source>
        <dbReference type="Proteomes" id="UP000386466"/>
    </source>
</evidence>
<reference evidence="2 3" key="1">
    <citation type="submission" date="2019-01" db="EMBL/GenBank/DDBJ databases">
        <authorList>
            <person name="Alioto T."/>
            <person name="Alioto T."/>
        </authorList>
    </citation>
    <scope>NUCLEOTIDE SEQUENCE [LARGE SCALE GENOMIC DNA]</scope>
</reference>
<gene>
    <name evidence="2" type="ORF">LYPA_23C007543</name>
</gene>
<feature type="non-terminal residue" evidence="2">
    <location>
        <position position="1"/>
    </location>
</feature>
<protein>
    <recommendedName>
        <fullName evidence="4">Thyroid receptor-interacting</fullName>
    </recommendedName>
</protein>
<evidence type="ECO:0008006" key="4">
    <source>
        <dbReference type="Google" id="ProtNLM"/>
    </source>
</evidence>
<feature type="non-terminal residue" evidence="2">
    <location>
        <position position="345"/>
    </location>
</feature>
<dbReference type="Proteomes" id="UP000386466">
    <property type="component" value="Unassembled WGS sequence"/>
</dbReference>
<name>A0A485NJB5_LYNPA</name>
<proteinExistence type="predicted"/>
<keyword evidence="3" id="KW-1185">Reference proteome</keyword>